<keyword evidence="2 5" id="KW-0413">Isomerase</keyword>
<dbReference type="RefSeq" id="WP_053550307.1">
    <property type="nucleotide sequence ID" value="NZ_CP010802.1"/>
</dbReference>
<dbReference type="Proteomes" id="UP000057158">
    <property type="component" value="Chromosome"/>
</dbReference>
<dbReference type="CDD" id="cd02869">
    <property type="entry name" value="PseudoU_synth_RluA_like"/>
    <property type="match status" value="1"/>
</dbReference>
<dbReference type="KEGG" id="des:DSOUD_1388"/>
<dbReference type="GO" id="GO:0003723">
    <property type="term" value="F:RNA binding"/>
    <property type="evidence" value="ECO:0007669"/>
    <property type="project" value="UniProtKB-KW"/>
</dbReference>
<evidence type="ECO:0000256" key="1">
    <source>
        <dbReference type="ARBA" id="ARBA00010876"/>
    </source>
</evidence>
<dbReference type="EMBL" id="CP010802">
    <property type="protein sequence ID" value="ALC16168.1"/>
    <property type="molecule type" value="Genomic_DNA"/>
</dbReference>
<evidence type="ECO:0000313" key="7">
    <source>
        <dbReference type="EMBL" id="ALC16168.1"/>
    </source>
</evidence>
<dbReference type="GO" id="GO:0000455">
    <property type="term" value="P:enzyme-directed rRNA pseudouridine synthesis"/>
    <property type="evidence" value="ECO:0007669"/>
    <property type="project" value="UniProtKB-ARBA"/>
</dbReference>
<dbReference type="Pfam" id="PF00849">
    <property type="entry name" value="PseudoU_synth_2"/>
    <property type="match status" value="1"/>
</dbReference>
<comment type="similarity">
    <text evidence="1 5">Belongs to the pseudouridine synthase RluA family.</text>
</comment>
<dbReference type="PANTHER" id="PTHR21600">
    <property type="entry name" value="MITOCHONDRIAL RNA PSEUDOURIDINE SYNTHASE"/>
    <property type="match status" value="1"/>
</dbReference>
<dbReference type="SUPFAM" id="SSF55174">
    <property type="entry name" value="Alpha-L RNA-binding motif"/>
    <property type="match status" value="1"/>
</dbReference>
<dbReference type="InterPro" id="IPR006224">
    <property type="entry name" value="PsdUridine_synth_RluA-like_CS"/>
</dbReference>
<feature type="active site" evidence="3">
    <location>
        <position position="136"/>
    </location>
</feature>
<evidence type="ECO:0000259" key="6">
    <source>
        <dbReference type="SMART" id="SM00363"/>
    </source>
</evidence>
<evidence type="ECO:0000256" key="5">
    <source>
        <dbReference type="RuleBase" id="RU362028"/>
    </source>
</evidence>
<accession>A0A0M5IYV3</accession>
<evidence type="ECO:0000256" key="3">
    <source>
        <dbReference type="PIRSR" id="PIRSR606225-1"/>
    </source>
</evidence>
<dbReference type="SUPFAM" id="SSF55120">
    <property type="entry name" value="Pseudouridine synthase"/>
    <property type="match status" value="1"/>
</dbReference>
<name>A0A0M5IYV3_9BACT</name>
<reference evidence="7 8" key="1">
    <citation type="submission" date="2015-07" db="EMBL/GenBank/DDBJ databases">
        <title>Isolation and Genomic Characterization of a Novel Halophilic Metal-Reducing Deltaproteobacterium from the Deep Subsurface.</title>
        <authorList>
            <person name="Badalamenti J.P."/>
            <person name="Summers Z.M."/>
            <person name="Gralnick J.A."/>
            <person name="Bond D.R."/>
        </authorList>
    </citation>
    <scope>NUCLEOTIDE SEQUENCE [LARGE SCALE GENOMIC DNA]</scope>
    <source>
        <strain evidence="7 8">WTL</strain>
    </source>
</reference>
<proteinExistence type="inferred from homology"/>
<evidence type="ECO:0000313" key="8">
    <source>
        <dbReference type="Proteomes" id="UP000057158"/>
    </source>
</evidence>
<dbReference type="NCBIfam" id="TIGR00005">
    <property type="entry name" value="rluA_subfam"/>
    <property type="match status" value="1"/>
</dbReference>
<dbReference type="InterPro" id="IPR020103">
    <property type="entry name" value="PsdUridine_synth_cat_dom_sf"/>
</dbReference>
<dbReference type="InterPro" id="IPR002942">
    <property type="entry name" value="S4_RNA-bd"/>
</dbReference>
<dbReference type="GO" id="GO:0120159">
    <property type="term" value="F:rRNA pseudouridine synthase activity"/>
    <property type="evidence" value="ECO:0007669"/>
    <property type="project" value="UniProtKB-ARBA"/>
</dbReference>
<dbReference type="SMART" id="SM00363">
    <property type="entry name" value="S4"/>
    <property type="match status" value="1"/>
</dbReference>
<keyword evidence="4" id="KW-0694">RNA-binding</keyword>
<organism evidence="7 8">
    <name type="scientific">Desulfuromonas soudanensis</name>
    <dbReference type="NCBI Taxonomy" id="1603606"/>
    <lineage>
        <taxon>Bacteria</taxon>
        <taxon>Pseudomonadati</taxon>
        <taxon>Thermodesulfobacteriota</taxon>
        <taxon>Desulfuromonadia</taxon>
        <taxon>Desulfuromonadales</taxon>
        <taxon>Desulfuromonadaceae</taxon>
        <taxon>Desulfuromonas</taxon>
    </lineage>
</organism>
<comment type="function">
    <text evidence="5">Responsible for synthesis of pseudouridine from uracil.</text>
</comment>
<dbReference type="CDD" id="cd00165">
    <property type="entry name" value="S4"/>
    <property type="match status" value="1"/>
</dbReference>
<keyword evidence="8" id="KW-1185">Reference proteome</keyword>
<comment type="catalytic activity">
    <reaction evidence="5">
        <text>a uridine in RNA = a pseudouridine in RNA</text>
        <dbReference type="Rhea" id="RHEA:48348"/>
        <dbReference type="Rhea" id="RHEA-COMP:12068"/>
        <dbReference type="Rhea" id="RHEA-COMP:12069"/>
        <dbReference type="ChEBI" id="CHEBI:65314"/>
        <dbReference type="ChEBI" id="CHEBI:65315"/>
    </reaction>
</comment>
<evidence type="ECO:0000256" key="2">
    <source>
        <dbReference type="ARBA" id="ARBA00023235"/>
    </source>
</evidence>
<feature type="domain" description="RNA-binding S4" evidence="6">
    <location>
        <begin position="14"/>
        <end position="77"/>
    </location>
</feature>
<evidence type="ECO:0000256" key="4">
    <source>
        <dbReference type="PROSITE-ProRule" id="PRU00182"/>
    </source>
</evidence>
<dbReference type="InterPro" id="IPR006145">
    <property type="entry name" value="PsdUridine_synth_RsuA/RluA"/>
</dbReference>
<dbReference type="Gene3D" id="3.10.290.10">
    <property type="entry name" value="RNA-binding S4 domain"/>
    <property type="match status" value="1"/>
</dbReference>
<dbReference type="PATRIC" id="fig|1603606.3.peg.1516"/>
<dbReference type="OrthoDB" id="128480at2"/>
<dbReference type="EC" id="5.4.99.-" evidence="5"/>
<dbReference type="PROSITE" id="PS50889">
    <property type="entry name" value="S4"/>
    <property type="match status" value="1"/>
</dbReference>
<dbReference type="Gene3D" id="3.30.2350.10">
    <property type="entry name" value="Pseudouridine synthase"/>
    <property type="match status" value="1"/>
</dbReference>
<protein>
    <recommendedName>
        <fullName evidence="5">Pseudouridine synthase</fullName>
        <ecNumber evidence="5">5.4.99.-</ecNumber>
    </recommendedName>
</protein>
<dbReference type="AlphaFoldDB" id="A0A0M5IYV3"/>
<dbReference type="PROSITE" id="PS01129">
    <property type="entry name" value="PSI_RLU"/>
    <property type="match status" value="1"/>
</dbReference>
<dbReference type="STRING" id="1603606.DSOUD_1388"/>
<sequence>MIYRFEPGPGDEGTRIDIFVAAHCDALSRTLLRKIVDLGGVHAGGRRVRRSSHPVKVGEKVEVYLDGQPLVPYELREQDVVFRDSSLLAVSKPAGVETQPTPARFKGTLYQALLSFLQDPFRPMQKPEVGMVQRLDRDTSGIMVFSIHPRAHRQLTEIFSGRAVQKRYLALVAGTLLPAEGEIKSLLARGHRSNLMKSVERGGKEAITRYRVLESFPGATLVEVEILTGRSHQIRVHLSEAGHPLLGDTRYGGPSFFGEIPVLRQMLHAWKLEFLHPVEKRLLQLEAPIPADMESLLSTLRDGGGVFNPEKEVTPPFSP</sequence>
<dbReference type="InterPro" id="IPR006225">
    <property type="entry name" value="PsdUridine_synth_RluC/D"/>
</dbReference>
<dbReference type="InterPro" id="IPR050188">
    <property type="entry name" value="RluA_PseudoU_synthase"/>
</dbReference>
<dbReference type="InterPro" id="IPR036986">
    <property type="entry name" value="S4_RNA-bd_sf"/>
</dbReference>
<gene>
    <name evidence="7" type="ORF">DSOUD_1388</name>
</gene>
<dbReference type="PANTHER" id="PTHR21600:SF44">
    <property type="entry name" value="RIBOSOMAL LARGE SUBUNIT PSEUDOURIDINE SYNTHASE D"/>
    <property type="match status" value="1"/>
</dbReference>